<proteinExistence type="predicted"/>
<dbReference type="AlphaFoldDB" id="A0A9X9PVB6"/>
<reference evidence="2 3" key="1">
    <citation type="submission" date="2018-10" db="EMBL/GenBank/DDBJ databases">
        <authorList>
            <person name="Ekblom R."/>
            <person name="Jareborg N."/>
        </authorList>
    </citation>
    <scope>NUCLEOTIDE SEQUENCE [LARGE SCALE GENOMIC DNA]</scope>
    <source>
        <tissue evidence="2">Muscle</tissue>
    </source>
</reference>
<protein>
    <submittedName>
        <fullName evidence="2">Uncharacterized protein</fullName>
    </submittedName>
</protein>
<sequence length="77" mass="7746">ESTVVGFVHGSRTSGGTAVVGAHWAGVVLILACPAFSSGPRQPVSAARRPSSTPSSSPVFPGGTPMESPSLVRACPW</sequence>
<evidence type="ECO:0000313" key="2">
    <source>
        <dbReference type="EMBL" id="VCW67989.1"/>
    </source>
</evidence>
<feature type="compositionally biased region" description="Low complexity" evidence="1">
    <location>
        <begin position="43"/>
        <end position="65"/>
    </location>
</feature>
<feature type="region of interest" description="Disordered" evidence="1">
    <location>
        <begin position="38"/>
        <end position="77"/>
    </location>
</feature>
<evidence type="ECO:0000256" key="1">
    <source>
        <dbReference type="SAM" id="MobiDB-lite"/>
    </source>
</evidence>
<dbReference type="EMBL" id="CYRY02003348">
    <property type="protein sequence ID" value="VCW67989.1"/>
    <property type="molecule type" value="Genomic_DNA"/>
</dbReference>
<gene>
    <name evidence="2" type="ORF">BN2614_LOCUS2</name>
</gene>
<comment type="caution">
    <text evidence="2">The sequence shown here is derived from an EMBL/GenBank/DDBJ whole genome shotgun (WGS) entry which is preliminary data.</text>
</comment>
<name>A0A9X9PVB6_GULGU</name>
<keyword evidence="3" id="KW-1185">Reference proteome</keyword>
<evidence type="ECO:0000313" key="3">
    <source>
        <dbReference type="Proteomes" id="UP000269945"/>
    </source>
</evidence>
<feature type="non-terminal residue" evidence="2">
    <location>
        <position position="1"/>
    </location>
</feature>
<accession>A0A9X9PVB6</accession>
<dbReference type="Proteomes" id="UP000269945">
    <property type="component" value="Unassembled WGS sequence"/>
</dbReference>
<organism evidence="2 3">
    <name type="scientific">Gulo gulo</name>
    <name type="common">Wolverine</name>
    <name type="synonym">Gluton</name>
    <dbReference type="NCBI Taxonomy" id="48420"/>
    <lineage>
        <taxon>Eukaryota</taxon>
        <taxon>Metazoa</taxon>
        <taxon>Chordata</taxon>
        <taxon>Craniata</taxon>
        <taxon>Vertebrata</taxon>
        <taxon>Euteleostomi</taxon>
        <taxon>Mammalia</taxon>
        <taxon>Eutheria</taxon>
        <taxon>Laurasiatheria</taxon>
        <taxon>Carnivora</taxon>
        <taxon>Caniformia</taxon>
        <taxon>Musteloidea</taxon>
        <taxon>Mustelidae</taxon>
        <taxon>Guloninae</taxon>
        <taxon>Gulo</taxon>
    </lineage>
</organism>